<dbReference type="EMBL" id="FLQV01000176">
    <property type="protein sequence ID" value="SBS84029.1"/>
    <property type="molecule type" value="Genomic_DNA"/>
</dbReference>
<proteinExistence type="predicted"/>
<dbReference type="AlphaFoldDB" id="A0A1A8VYU2"/>
<dbReference type="Proteomes" id="UP000078546">
    <property type="component" value="Unassembled WGS sequence"/>
</dbReference>
<evidence type="ECO:0000313" key="2">
    <source>
        <dbReference type="EMBL" id="SBS84029.1"/>
    </source>
</evidence>
<reference evidence="2" key="2">
    <citation type="submission" date="2016-05" db="EMBL/GenBank/DDBJ databases">
        <authorList>
            <person name="Lavstsen T."/>
            <person name="Jespersen J.S."/>
        </authorList>
    </citation>
    <scope>NUCLEOTIDE SEQUENCE [LARGE SCALE GENOMIC DNA]</scope>
</reference>
<evidence type="ECO:0000313" key="1">
    <source>
        <dbReference type="EMBL" id="SBS81495.1"/>
    </source>
</evidence>
<dbReference type="EMBL" id="FLQU01000161">
    <property type="protein sequence ID" value="SBS81495.1"/>
    <property type="molecule type" value="Genomic_DNA"/>
</dbReference>
<evidence type="ECO:0000313" key="3">
    <source>
        <dbReference type="Proteomes" id="UP000078546"/>
    </source>
</evidence>
<organism evidence="2 3">
    <name type="scientific">Plasmodium ovale curtisi</name>
    <dbReference type="NCBI Taxonomy" id="864141"/>
    <lineage>
        <taxon>Eukaryota</taxon>
        <taxon>Sar</taxon>
        <taxon>Alveolata</taxon>
        <taxon>Apicomplexa</taxon>
        <taxon>Aconoidasida</taxon>
        <taxon>Haemosporida</taxon>
        <taxon>Plasmodiidae</taxon>
        <taxon>Plasmodium</taxon>
        <taxon>Plasmodium (Plasmodium)</taxon>
    </lineage>
</organism>
<reference evidence="3 4" key="1">
    <citation type="submission" date="2016-05" db="EMBL/GenBank/DDBJ databases">
        <authorList>
            <person name="Naeem Raeece"/>
        </authorList>
    </citation>
    <scope>NUCLEOTIDE SEQUENCE [LARGE SCALE GENOMIC DNA]</scope>
</reference>
<evidence type="ECO:0000313" key="4">
    <source>
        <dbReference type="Proteomes" id="UP000078560"/>
    </source>
</evidence>
<sequence length="89" mass="10426">MKGNMKERSEKAVPTFSNTVLECVGVFYDQKMPTEITTSRSFNFCAILPLNCWLMKNEEAVRRTSRYDKRVKYQYGRYAKEGHSMGELE</sequence>
<gene>
    <name evidence="2" type="ORF">POVCU1_009820</name>
    <name evidence="1" type="ORF">POVCU2_0010610</name>
</gene>
<name>A0A1A8VYU2_PLAOA</name>
<dbReference type="Proteomes" id="UP000078560">
    <property type="component" value="Unassembled WGS sequence"/>
</dbReference>
<protein>
    <submittedName>
        <fullName evidence="2">Uncharacterized protein</fullName>
    </submittedName>
</protein>
<accession>A0A1A8VYU2</accession>